<gene>
    <name evidence="2" type="ORF">CXB45_08665</name>
</gene>
<dbReference type="Proteomes" id="UP000233249">
    <property type="component" value="Unassembled WGS sequence"/>
</dbReference>
<dbReference type="AlphaFoldDB" id="A0A2N0X612"/>
<evidence type="ECO:0000313" key="3">
    <source>
        <dbReference type="Proteomes" id="UP000233249"/>
    </source>
</evidence>
<organism evidence="2 3">
    <name type="scientific">Corynebacterium mastitidis</name>
    <dbReference type="NCBI Taxonomy" id="161890"/>
    <lineage>
        <taxon>Bacteria</taxon>
        <taxon>Bacillati</taxon>
        <taxon>Actinomycetota</taxon>
        <taxon>Actinomycetes</taxon>
        <taxon>Mycobacteriales</taxon>
        <taxon>Corynebacteriaceae</taxon>
        <taxon>Corynebacterium</taxon>
    </lineage>
</organism>
<proteinExistence type="predicted"/>
<reference evidence="2 3" key="1">
    <citation type="submission" date="2017-12" db="EMBL/GenBank/DDBJ databases">
        <title>Corynebacterium mastitidis 16-1433 Genome.</title>
        <authorList>
            <person name="Gulvik C.A."/>
        </authorList>
    </citation>
    <scope>NUCLEOTIDE SEQUENCE [LARGE SCALE GENOMIC DNA]</scope>
    <source>
        <strain evidence="2 3">16-1433</strain>
    </source>
</reference>
<dbReference type="EMBL" id="PJAF01000026">
    <property type="protein sequence ID" value="PKF68146.1"/>
    <property type="molecule type" value="Genomic_DNA"/>
</dbReference>
<protein>
    <submittedName>
        <fullName evidence="2">Uncharacterized protein</fullName>
    </submittedName>
</protein>
<accession>A0A2N0X612</accession>
<feature type="signal peptide" evidence="1">
    <location>
        <begin position="1"/>
        <end position="24"/>
    </location>
</feature>
<dbReference type="OrthoDB" id="4409780at2"/>
<name>A0A2N0X612_9CORY</name>
<sequence length="143" mass="15178">MKLSLRLTTAAVAATAALSAPAIAGASDFEEGTFAVAPDETYQSTTSPMILSPLGQEAQCENGDLSGTCKQVAPDGTWTALRSFGPVKVYPVWEDPSPLYSFIPGASEVADRLMQTVSLSMSPHGPGFTVWLTPETWNYIYNG</sequence>
<evidence type="ECO:0000256" key="1">
    <source>
        <dbReference type="SAM" id="SignalP"/>
    </source>
</evidence>
<comment type="caution">
    <text evidence="2">The sequence shown here is derived from an EMBL/GenBank/DDBJ whole genome shotgun (WGS) entry which is preliminary data.</text>
</comment>
<keyword evidence="1" id="KW-0732">Signal</keyword>
<feature type="chain" id="PRO_5039002691" evidence="1">
    <location>
        <begin position="25"/>
        <end position="143"/>
    </location>
</feature>
<dbReference type="RefSeq" id="WP_101174073.1">
    <property type="nucleotide sequence ID" value="NZ_JAKRKB010000005.1"/>
</dbReference>
<evidence type="ECO:0000313" key="2">
    <source>
        <dbReference type="EMBL" id="PKF68146.1"/>
    </source>
</evidence>